<dbReference type="EMBL" id="JABCSC020000003">
    <property type="protein sequence ID" value="NSL55783.1"/>
    <property type="molecule type" value="Genomic_DNA"/>
</dbReference>
<evidence type="ECO:0000259" key="1">
    <source>
        <dbReference type="Pfam" id="PF18433"/>
    </source>
</evidence>
<proteinExistence type="predicted"/>
<feature type="domain" description="DUF5610" evidence="1">
    <location>
        <begin position="54"/>
        <end position="172"/>
    </location>
</feature>
<organism evidence="2 3">
    <name type="scientific">Uliginosibacterium aquaticum</name>
    <dbReference type="NCBI Taxonomy" id="2731212"/>
    <lineage>
        <taxon>Bacteria</taxon>
        <taxon>Pseudomonadati</taxon>
        <taxon>Pseudomonadota</taxon>
        <taxon>Betaproteobacteria</taxon>
        <taxon>Rhodocyclales</taxon>
        <taxon>Zoogloeaceae</taxon>
        <taxon>Uliginosibacterium</taxon>
    </lineage>
</organism>
<name>A0ABX2IIT5_9RHOO</name>
<dbReference type="Pfam" id="PF18433">
    <property type="entry name" value="DUF5610"/>
    <property type="match status" value="1"/>
</dbReference>
<dbReference type="Gene3D" id="1.10.132.90">
    <property type="match status" value="1"/>
</dbReference>
<comment type="caution">
    <text evidence="2">The sequence shown here is derived from an EMBL/GenBank/DDBJ whole genome shotgun (WGS) entry which is preliminary data.</text>
</comment>
<accession>A0ABX2IIT5</accession>
<dbReference type="Proteomes" id="UP000778523">
    <property type="component" value="Unassembled WGS sequence"/>
</dbReference>
<sequence length="189" mass="20158">MPVHAIDSSAVPRLRSVDAVGTPEEYTTTGARSRAQLNASILQASLDVSISSRNEPLALLYRSAIDAINEALQPELGDNALQAAMSQDNTPEGTAGRIVALSTGFLEAFKTQHAGEDEAEVLKNFMATIRSGFERGFKEAVDILKGLKVFEGDIASNIEKTHALVLQGYADFEAARTARAAEPLADRVG</sequence>
<evidence type="ECO:0000313" key="2">
    <source>
        <dbReference type="EMBL" id="NSL55783.1"/>
    </source>
</evidence>
<protein>
    <submittedName>
        <fullName evidence="2">DUF5610 domain-containing protein</fullName>
    </submittedName>
</protein>
<evidence type="ECO:0000313" key="3">
    <source>
        <dbReference type="Proteomes" id="UP000778523"/>
    </source>
</evidence>
<keyword evidence="3" id="KW-1185">Reference proteome</keyword>
<dbReference type="InterPro" id="IPR041651">
    <property type="entry name" value="DUF5610"/>
</dbReference>
<gene>
    <name evidence="2" type="ORF">HJ583_012160</name>
</gene>
<reference evidence="2 3" key="1">
    <citation type="submission" date="2020-06" db="EMBL/GenBank/DDBJ databases">
        <title>Draft genome of Uliginosibacterium sp. IMCC34675.</title>
        <authorList>
            <person name="Song J."/>
        </authorList>
    </citation>
    <scope>NUCLEOTIDE SEQUENCE [LARGE SCALE GENOMIC DNA]</scope>
    <source>
        <strain evidence="2 3">IMCC34675</strain>
    </source>
</reference>